<dbReference type="InterPro" id="IPR003848">
    <property type="entry name" value="DUF218"/>
</dbReference>
<feature type="transmembrane region" description="Helical" evidence="1">
    <location>
        <begin position="17"/>
        <end position="36"/>
    </location>
</feature>
<dbReference type="CDD" id="cd06259">
    <property type="entry name" value="YdcF-like"/>
    <property type="match status" value="1"/>
</dbReference>
<protein>
    <recommendedName>
        <fullName evidence="2">DUF218 domain-containing protein</fullName>
    </recommendedName>
</protein>
<dbReference type="Proteomes" id="UP000179001">
    <property type="component" value="Unassembled WGS sequence"/>
</dbReference>
<name>A0A1F5T3J8_9BACT</name>
<dbReference type="InterPro" id="IPR051599">
    <property type="entry name" value="Cell_Envelope_Assoc"/>
</dbReference>
<keyword evidence="1" id="KW-0472">Membrane</keyword>
<comment type="caution">
    <text evidence="3">The sequence shown here is derived from an EMBL/GenBank/DDBJ whole genome shotgun (WGS) entry which is preliminary data.</text>
</comment>
<organism evidence="3 4">
    <name type="scientific">Candidatus Falkowbacteria bacterium RIFOXYC2_FULL_36_12</name>
    <dbReference type="NCBI Taxonomy" id="1798002"/>
    <lineage>
        <taxon>Bacteria</taxon>
        <taxon>Candidatus Falkowiibacteriota</taxon>
    </lineage>
</organism>
<gene>
    <name evidence="3" type="ORF">A2478_02500</name>
</gene>
<dbReference type="PANTHER" id="PTHR30336">
    <property type="entry name" value="INNER MEMBRANE PROTEIN, PROBABLE PERMEASE"/>
    <property type="match status" value="1"/>
</dbReference>
<evidence type="ECO:0000313" key="3">
    <source>
        <dbReference type="EMBL" id="OGF33528.1"/>
    </source>
</evidence>
<evidence type="ECO:0000259" key="2">
    <source>
        <dbReference type="Pfam" id="PF02698"/>
    </source>
</evidence>
<dbReference type="GO" id="GO:0005886">
    <property type="term" value="C:plasma membrane"/>
    <property type="evidence" value="ECO:0007669"/>
    <property type="project" value="TreeGrafter"/>
</dbReference>
<feature type="domain" description="DUF218" evidence="2">
    <location>
        <begin position="58"/>
        <end position="195"/>
    </location>
</feature>
<dbReference type="PANTHER" id="PTHR30336:SF6">
    <property type="entry name" value="INTEGRAL MEMBRANE PROTEIN"/>
    <property type="match status" value="1"/>
</dbReference>
<proteinExistence type="predicted"/>
<dbReference type="Pfam" id="PF02698">
    <property type="entry name" value="DUF218"/>
    <property type="match status" value="1"/>
</dbReference>
<evidence type="ECO:0000256" key="1">
    <source>
        <dbReference type="SAM" id="Phobius"/>
    </source>
</evidence>
<evidence type="ECO:0000313" key="4">
    <source>
        <dbReference type="Proteomes" id="UP000179001"/>
    </source>
</evidence>
<keyword evidence="1" id="KW-0812">Transmembrane</keyword>
<reference evidence="3 4" key="1">
    <citation type="journal article" date="2016" name="Nat. Commun.">
        <title>Thousands of microbial genomes shed light on interconnected biogeochemical processes in an aquifer system.</title>
        <authorList>
            <person name="Anantharaman K."/>
            <person name="Brown C.T."/>
            <person name="Hug L.A."/>
            <person name="Sharon I."/>
            <person name="Castelle C.J."/>
            <person name="Probst A.J."/>
            <person name="Thomas B.C."/>
            <person name="Singh A."/>
            <person name="Wilkins M.J."/>
            <person name="Karaoz U."/>
            <person name="Brodie E.L."/>
            <person name="Williams K.H."/>
            <person name="Hubbard S.S."/>
            <person name="Banfield J.F."/>
        </authorList>
    </citation>
    <scope>NUCLEOTIDE SEQUENCE [LARGE SCALE GENOMIC DNA]</scope>
</reference>
<sequence>MEIVEEGKVKSSQFNKVFFKFFSFGLIVLVIVLGVYTRVQTKYSSKVADLDTFEQNYDVALVFGAGLVAKGVPGLILEDRVLTAIKLFQRGKVSEILMSGDNESPGHNEVQAMKNFAIKEGLDEEIILLDHSGLDTFQSCNRAKNVYNLDKVVLITQKFHLKRALYICNELGLDAIGVEADLHNYQNIKQYSFREVLASVNAWGEVVVSKILK</sequence>
<dbReference type="AlphaFoldDB" id="A0A1F5T3J8"/>
<dbReference type="STRING" id="1798002.A2478_02500"/>
<accession>A0A1F5T3J8</accession>
<keyword evidence="1" id="KW-1133">Transmembrane helix</keyword>
<dbReference type="EMBL" id="MFGJ01000001">
    <property type="protein sequence ID" value="OGF33528.1"/>
    <property type="molecule type" value="Genomic_DNA"/>
</dbReference>